<proteinExistence type="predicted"/>
<evidence type="ECO:0000313" key="2">
    <source>
        <dbReference type="Proteomes" id="UP000789901"/>
    </source>
</evidence>
<sequence length="176" mass="20654">MWTKNNLQLVLTSRAKNHYGEEEYNEEIEYDSDVYNTMDDDNLIQINKIDKDLDQEFPAISMNELDYIQSNKKQLIYIILADKALKGAFNDALIFTSFCEVMRYAIEWKMKNKSNKNLKYSEEFTNFLVILGGISSRPLDIFHQNLEAKFKRLIDTINYNRPIAAMMDNTKLKLGL</sequence>
<gene>
    <name evidence="1" type="ORF">GMARGA_LOCUS6049</name>
</gene>
<reference evidence="1 2" key="1">
    <citation type="submission" date="2021-06" db="EMBL/GenBank/DDBJ databases">
        <authorList>
            <person name="Kallberg Y."/>
            <person name="Tangrot J."/>
            <person name="Rosling A."/>
        </authorList>
    </citation>
    <scope>NUCLEOTIDE SEQUENCE [LARGE SCALE GENOMIC DNA]</scope>
    <source>
        <strain evidence="1 2">120-4 pot B 10/14</strain>
    </source>
</reference>
<evidence type="ECO:0000313" key="1">
    <source>
        <dbReference type="EMBL" id="CAG8583229.1"/>
    </source>
</evidence>
<protein>
    <submittedName>
        <fullName evidence="1">4262_t:CDS:1</fullName>
    </submittedName>
</protein>
<accession>A0ABN7UHH3</accession>
<dbReference type="EMBL" id="CAJVQB010002667">
    <property type="protein sequence ID" value="CAG8583229.1"/>
    <property type="molecule type" value="Genomic_DNA"/>
</dbReference>
<comment type="caution">
    <text evidence="1">The sequence shown here is derived from an EMBL/GenBank/DDBJ whole genome shotgun (WGS) entry which is preliminary data.</text>
</comment>
<name>A0ABN7UHH3_GIGMA</name>
<organism evidence="1 2">
    <name type="scientific">Gigaspora margarita</name>
    <dbReference type="NCBI Taxonomy" id="4874"/>
    <lineage>
        <taxon>Eukaryota</taxon>
        <taxon>Fungi</taxon>
        <taxon>Fungi incertae sedis</taxon>
        <taxon>Mucoromycota</taxon>
        <taxon>Glomeromycotina</taxon>
        <taxon>Glomeromycetes</taxon>
        <taxon>Diversisporales</taxon>
        <taxon>Gigasporaceae</taxon>
        <taxon>Gigaspora</taxon>
    </lineage>
</organism>
<keyword evidence="2" id="KW-1185">Reference proteome</keyword>
<dbReference type="Proteomes" id="UP000789901">
    <property type="component" value="Unassembled WGS sequence"/>
</dbReference>